<organism evidence="8 9">
    <name type="scientific">Metarhizium rileyi (strain RCEF 4871)</name>
    <name type="common">Nomuraea rileyi</name>
    <dbReference type="NCBI Taxonomy" id="1649241"/>
    <lineage>
        <taxon>Eukaryota</taxon>
        <taxon>Fungi</taxon>
        <taxon>Dikarya</taxon>
        <taxon>Ascomycota</taxon>
        <taxon>Pezizomycotina</taxon>
        <taxon>Sordariomycetes</taxon>
        <taxon>Hypocreomycetidae</taxon>
        <taxon>Hypocreales</taxon>
        <taxon>Clavicipitaceae</taxon>
        <taxon>Metarhizium</taxon>
    </lineage>
</organism>
<dbReference type="Pfam" id="PF01593">
    <property type="entry name" value="Amino_oxidase"/>
    <property type="match status" value="1"/>
</dbReference>
<evidence type="ECO:0000256" key="2">
    <source>
        <dbReference type="ARBA" id="ARBA00005995"/>
    </source>
</evidence>
<feature type="binding site" evidence="5">
    <location>
        <position position="12"/>
    </location>
    <ligand>
        <name>FAD</name>
        <dbReference type="ChEBI" id="CHEBI:57692"/>
    </ligand>
</feature>
<comment type="caution">
    <text evidence="8">The sequence shown here is derived from an EMBL/GenBank/DDBJ whole genome shotgun (WGS) entry which is preliminary data.</text>
</comment>
<feature type="binding site" evidence="5">
    <location>
        <position position="236"/>
    </location>
    <ligand>
        <name>FAD</name>
        <dbReference type="ChEBI" id="CHEBI:57692"/>
    </ligand>
</feature>
<evidence type="ECO:0000256" key="1">
    <source>
        <dbReference type="ARBA" id="ARBA00001974"/>
    </source>
</evidence>
<protein>
    <recommendedName>
        <fullName evidence="6">Amine oxidase</fullName>
        <ecNumber evidence="6">1.4.3.-</ecNumber>
    </recommendedName>
</protein>
<dbReference type="PRINTS" id="PR00757">
    <property type="entry name" value="AMINEOXDASEF"/>
</dbReference>
<dbReference type="PANTHER" id="PTHR43563:SF14">
    <property type="entry name" value="AMINE OXIDASE"/>
    <property type="match status" value="1"/>
</dbReference>
<dbReference type="STRING" id="1081105.A0A166X918"/>
<dbReference type="InterPro" id="IPR001613">
    <property type="entry name" value="Flavin_amine_oxidase"/>
</dbReference>
<reference evidence="8 9" key="1">
    <citation type="journal article" date="2016" name="Genome Biol. Evol.">
        <title>Divergent and convergent evolution of fungal pathogenicity.</title>
        <authorList>
            <person name="Shang Y."/>
            <person name="Xiao G."/>
            <person name="Zheng P."/>
            <person name="Cen K."/>
            <person name="Zhan S."/>
            <person name="Wang C."/>
        </authorList>
    </citation>
    <scope>NUCLEOTIDE SEQUENCE [LARGE SCALE GENOMIC DNA]</scope>
    <source>
        <strain evidence="8 9">RCEF 4871</strain>
    </source>
</reference>
<dbReference type="Gene3D" id="1.10.405.10">
    <property type="entry name" value="Guanine Nucleotide Dissociation Inhibitor, domain 1"/>
    <property type="match status" value="1"/>
</dbReference>
<keyword evidence="6" id="KW-0285">Flavoprotein</keyword>
<dbReference type="Gene3D" id="3.90.660.10">
    <property type="match status" value="1"/>
</dbReference>
<dbReference type="EC" id="1.4.3.-" evidence="6"/>
<dbReference type="InterPro" id="IPR050703">
    <property type="entry name" value="Flavin_MAO"/>
</dbReference>
<dbReference type="PANTHER" id="PTHR43563">
    <property type="entry name" value="AMINE OXIDASE"/>
    <property type="match status" value="1"/>
</dbReference>
<proteinExistence type="inferred from homology"/>
<dbReference type="SUPFAM" id="SSF54373">
    <property type="entry name" value="FAD-linked reductases, C-terminal domain"/>
    <property type="match status" value="1"/>
</dbReference>
<keyword evidence="3 6" id="KW-0560">Oxidoreductase</keyword>
<dbReference type="SUPFAM" id="SSF51905">
    <property type="entry name" value="FAD/NAD(P)-binding domain"/>
    <property type="match status" value="1"/>
</dbReference>
<evidence type="ECO:0000259" key="7">
    <source>
        <dbReference type="Pfam" id="PF01593"/>
    </source>
</evidence>
<dbReference type="OrthoDB" id="5046242at2759"/>
<dbReference type="OMA" id="LWARVMH"/>
<accession>A0A166X918</accession>
<dbReference type="GO" id="GO:0097621">
    <property type="term" value="F:monoamine oxidase activity"/>
    <property type="evidence" value="ECO:0007669"/>
    <property type="project" value="UniProtKB-EC"/>
</dbReference>
<evidence type="ECO:0000313" key="8">
    <source>
        <dbReference type="EMBL" id="OAA35554.1"/>
    </source>
</evidence>
<evidence type="ECO:0000256" key="6">
    <source>
        <dbReference type="RuleBase" id="RU362067"/>
    </source>
</evidence>
<keyword evidence="6" id="KW-0274">FAD</keyword>
<name>A0A166X918_METRR</name>
<feature type="binding site" evidence="5">
    <location>
        <position position="429"/>
    </location>
    <ligand>
        <name>FAD</name>
        <dbReference type="ChEBI" id="CHEBI:57692"/>
    </ligand>
</feature>
<dbReference type="InterPro" id="IPR002937">
    <property type="entry name" value="Amino_oxidase"/>
</dbReference>
<sequence>MFDVLVIGAGLSGLQAAYSTQQAGLSVLVLEARDRVGGKSWTVPLSNDRGFADLGAAWVNDSLQPRIWSYMQRFGLQDRIIKQRLGHTAVLVTEDGNRIEFAHGTTPERTGKISPEDKKSLEQIRDHIQEESLKAHGLRKEDDNVSLDQYVKNLGATRQTRAMVNLWVRVMHGLESTEESAAWFIEYCRCNRGLLAIRSDDHTGGNYMRIATGTQSIAKGIATLVGLDNIRLSSPVASIEDSKSQSKVTTRAGKSYTARKVIISIPSAMYKELRFSPALPKALQKVTDSTRLGHYNKAIVVYDRPWWRETGFNGFIMSFRGPACVVRDTSVDDAGVYSFTCFVNGREGEKWCNMHPHSRRKVILDQLAASFNVGLDSDVYRPVEFLEQIWQHEEFSRGALAPVTAIGHLTKFADVYGKPTGNLHFVGTEYSNDWKGYMEGALASGENGSREVVGSLMARPPKSHM</sequence>
<dbReference type="AlphaFoldDB" id="A0A166X918"/>
<evidence type="ECO:0000256" key="3">
    <source>
        <dbReference type="ARBA" id="ARBA00023002"/>
    </source>
</evidence>
<dbReference type="EMBL" id="AZHC01000041">
    <property type="protein sequence ID" value="OAA35554.1"/>
    <property type="molecule type" value="Genomic_DNA"/>
</dbReference>
<evidence type="ECO:0000313" key="9">
    <source>
        <dbReference type="Proteomes" id="UP000243498"/>
    </source>
</evidence>
<comment type="cofactor">
    <cofactor evidence="1 6">
        <name>FAD</name>
        <dbReference type="ChEBI" id="CHEBI:57692"/>
    </cofactor>
</comment>
<evidence type="ECO:0000256" key="5">
    <source>
        <dbReference type="PIRSR" id="PIRSR601613-1"/>
    </source>
</evidence>
<dbReference type="Gene3D" id="3.50.50.60">
    <property type="entry name" value="FAD/NAD(P)-binding domain"/>
    <property type="match status" value="1"/>
</dbReference>
<feature type="binding site" evidence="5">
    <location>
        <position position="342"/>
    </location>
    <ligand>
        <name>substrate</name>
    </ligand>
</feature>
<evidence type="ECO:0000256" key="4">
    <source>
        <dbReference type="ARBA" id="ARBA00048448"/>
    </source>
</evidence>
<comment type="catalytic activity">
    <reaction evidence="4">
        <text>a secondary aliphatic amine + O2 + H2O = a primary amine + an aldehyde + H2O2</text>
        <dbReference type="Rhea" id="RHEA:26414"/>
        <dbReference type="ChEBI" id="CHEBI:15377"/>
        <dbReference type="ChEBI" id="CHEBI:15379"/>
        <dbReference type="ChEBI" id="CHEBI:16240"/>
        <dbReference type="ChEBI" id="CHEBI:17478"/>
        <dbReference type="ChEBI" id="CHEBI:58855"/>
        <dbReference type="ChEBI" id="CHEBI:65296"/>
        <dbReference type="EC" id="1.4.3.4"/>
    </reaction>
</comment>
<dbReference type="Proteomes" id="UP000243498">
    <property type="component" value="Unassembled WGS sequence"/>
</dbReference>
<comment type="similarity">
    <text evidence="2 6">Belongs to the flavin monoamine oxidase family.</text>
</comment>
<feature type="binding site" evidence="5">
    <location>
        <begin position="31"/>
        <end position="32"/>
    </location>
    <ligand>
        <name>FAD</name>
        <dbReference type="ChEBI" id="CHEBI:57692"/>
    </ligand>
</feature>
<keyword evidence="9" id="KW-1185">Reference proteome</keyword>
<feature type="domain" description="Amine oxidase" evidence="7">
    <location>
        <begin position="11"/>
        <end position="452"/>
    </location>
</feature>
<dbReference type="InterPro" id="IPR036188">
    <property type="entry name" value="FAD/NAD-bd_sf"/>
</dbReference>
<gene>
    <name evidence="8" type="ORF">NOR_07939</name>
</gene>